<keyword evidence="2" id="KW-0472">Membrane</keyword>
<dbReference type="Pfam" id="PF04884">
    <property type="entry name" value="UVB_sens_prot"/>
    <property type="match status" value="1"/>
</dbReference>
<reference evidence="5 6" key="1">
    <citation type="journal article" date="2018" name="MBio">
        <title>Comparative Genomics Reveals the Core Gene Toolbox for the Fungus-Insect Symbiosis.</title>
        <authorList>
            <person name="Wang Y."/>
            <person name="Stata M."/>
            <person name="Wang W."/>
            <person name="Stajich J.E."/>
            <person name="White M.M."/>
            <person name="Moncalvo J.M."/>
        </authorList>
    </citation>
    <scope>NUCLEOTIDE SEQUENCE [LARGE SCALE GENOMIC DNA]</scope>
    <source>
        <strain evidence="5 6">AUS-126-30</strain>
    </source>
</reference>
<evidence type="ECO:0000259" key="3">
    <source>
        <dbReference type="Pfam" id="PF04884"/>
    </source>
</evidence>
<comment type="caution">
    <text evidence="5">The sequence shown here is derived from an EMBL/GenBank/DDBJ whole genome shotgun (WGS) entry which is preliminary data.</text>
</comment>
<feature type="domain" description="Root UVB sensitive protein C-terminal" evidence="4">
    <location>
        <begin position="441"/>
        <end position="527"/>
    </location>
</feature>
<organism evidence="5 6">
    <name type="scientific">Smittium angustum</name>
    <dbReference type="NCBI Taxonomy" id="133377"/>
    <lineage>
        <taxon>Eukaryota</taxon>
        <taxon>Fungi</taxon>
        <taxon>Fungi incertae sedis</taxon>
        <taxon>Zoopagomycota</taxon>
        <taxon>Kickxellomycotina</taxon>
        <taxon>Harpellomycetes</taxon>
        <taxon>Harpellales</taxon>
        <taxon>Legeriomycetaceae</taxon>
        <taxon>Smittium</taxon>
    </lineage>
</organism>
<gene>
    <name evidence="5" type="ORF">BB558_001640</name>
</gene>
<sequence length="538" mass="59678">MNRLGGLLYRTNINNYRVGLVNTGICKTNLAVRYQGFGFFARKQNLKIVVEEKSSRIKVCNVEPNSKTQIAKNTTVATKIEIVPLLTNEYKIRIRKIRSLIELCFFPENYPASVSKEYSGFMKWTFVHNVLGSAAGVLSMQSMLFAIGLGSSAVPLSATLSWVIKDGVGQLGGVIYASVLGSRFDKETKSLKLWSSVWLQSAIWLEMLTPMFPGLFVFVASFANIVKNISYLAMSATKASINKSLCLQDNLGDITAKNGSQATAAGLVGTILGIGASAIVGANVGNLALLFVPISAVSVWANYKSVKLVELKTLNLERTSLILEKSLFIDNGLLKLNNSCLKTSDAAKHESFLVKKKPTLKFANNSIRLLVCPKTNILLDISTNNALESTKNCTVLYNSFFSKNKKYYFTVTGTLPHKSTNSNFFQKWISKKSSSQNPTISVSLWFDTKSTESDKLEGIYNTFALCKLLEYEKFLQDGTMHNNPDRNASTSLKSMTEQSFMFTKASFPEFKKQLEDNGWNTKSIQFDNKKNEINVLVN</sequence>
<evidence type="ECO:0000259" key="4">
    <source>
        <dbReference type="Pfam" id="PF24160"/>
    </source>
</evidence>
<evidence type="ECO:0000256" key="2">
    <source>
        <dbReference type="SAM" id="Phobius"/>
    </source>
</evidence>
<dbReference type="InterPro" id="IPR055412">
    <property type="entry name" value="UVB_sens_C"/>
</dbReference>
<dbReference type="InterPro" id="IPR054549">
    <property type="entry name" value="UVB_sens_RUS_dom"/>
</dbReference>
<keyword evidence="2" id="KW-1133">Transmembrane helix</keyword>
<dbReference type="InterPro" id="IPR006968">
    <property type="entry name" value="RUS_fam"/>
</dbReference>
<feature type="transmembrane region" description="Helical" evidence="2">
    <location>
        <begin position="262"/>
        <end position="281"/>
    </location>
</feature>
<feature type="transmembrane region" description="Helical" evidence="2">
    <location>
        <begin position="202"/>
        <end position="226"/>
    </location>
</feature>
<protein>
    <recommendedName>
        <fullName evidence="7">DUF647 domain-containing protein</fullName>
    </recommendedName>
</protein>
<dbReference type="EMBL" id="MBFU01000094">
    <property type="protein sequence ID" value="PWA02213.1"/>
    <property type="molecule type" value="Genomic_DNA"/>
</dbReference>
<evidence type="ECO:0008006" key="7">
    <source>
        <dbReference type="Google" id="ProtNLM"/>
    </source>
</evidence>
<dbReference type="PANTHER" id="PTHR12770">
    <property type="entry name" value="RUS1 FAMILY PROTEIN C16ORF58"/>
    <property type="match status" value="1"/>
</dbReference>
<comment type="similarity">
    <text evidence="1">Belongs to the RUS1 family.</text>
</comment>
<evidence type="ECO:0000313" key="6">
    <source>
        <dbReference type="Proteomes" id="UP000245591"/>
    </source>
</evidence>
<evidence type="ECO:0000256" key="1">
    <source>
        <dbReference type="ARBA" id="ARBA00007558"/>
    </source>
</evidence>
<dbReference type="AlphaFoldDB" id="A0A2U1JB70"/>
<keyword evidence="6" id="KW-1185">Reference proteome</keyword>
<feature type="domain" description="Protein root UVB sensitive/RUS" evidence="3">
    <location>
        <begin position="95"/>
        <end position="325"/>
    </location>
</feature>
<dbReference type="Proteomes" id="UP000245591">
    <property type="component" value="Unassembled WGS sequence"/>
</dbReference>
<keyword evidence="2" id="KW-0812">Transmembrane</keyword>
<accession>A0A2U1JB70</accession>
<proteinExistence type="inferred from homology"/>
<dbReference type="PANTHER" id="PTHR12770:SF22">
    <property type="entry name" value="PROTEIN ROOT UVB SENSITIVE 1, CHLOROPLASTIC"/>
    <property type="match status" value="1"/>
</dbReference>
<dbReference type="Pfam" id="PF24160">
    <property type="entry name" value="UVB_sens_C"/>
    <property type="match status" value="1"/>
</dbReference>
<evidence type="ECO:0000313" key="5">
    <source>
        <dbReference type="EMBL" id="PWA02213.1"/>
    </source>
</evidence>
<name>A0A2U1JB70_SMIAN</name>